<reference evidence="2 3" key="1">
    <citation type="journal article" date="2016" name="Antonie Van Leeuwenhoek">
        <title>Lysinibacillus endophyticus sp. nov., an indole-3-acetic acid producing endophytic bacterium isolated from corn root (Zea mays cv. Xinken-5).</title>
        <authorList>
            <person name="Yu J."/>
            <person name="Guan X."/>
            <person name="Liu C."/>
            <person name="Xiang W."/>
            <person name="Yu Z."/>
            <person name="Liu X."/>
            <person name="Wang G."/>
        </authorList>
    </citation>
    <scope>NUCLEOTIDE SEQUENCE [LARGE SCALE GENOMIC DNA]</scope>
    <source>
        <strain evidence="2 3">DSM 100506</strain>
    </source>
</reference>
<keyword evidence="1" id="KW-0732">Signal</keyword>
<dbReference type="RefSeq" id="WP_121213280.1">
    <property type="nucleotide sequence ID" value="NZ_RBZN01000005.1"/>
</dbReference>
<feature type="chain" id="PRO_5038448667" description="23S rRNA methyltransferase" evidence="1">
    <location>
        <begin position="22"/>
        <end position="167"/>
    </location>
</feature>
<dbReference type="OrthoDB" id="2453346at2"/>
<sequence length="167" mass="19090">MRKLISILLTSICLLFLTACTNQLTEIKKAISGIDSTANKAANAISKDAHTVRAIEIEYKNEIFTINDLFESILRDIQWEYENFNELQELKVRGTWKENLFESYQFTEEQKSKLITEGKVTVEFQLIDNQISSDSAVVKLSLNGEKLVDETGEKALELLYDSYISTH</sequence>
<evidence type="ECO:0008006" key="4">
    <source>
        <dbReference type="Google" id="ProtNLM"/>
    </source>
</evidence>
<feature type="signal peptide" evidence="1">
    <location>
        <begin position="1"/>
        <end position="21"/>
    </location>
</feature>
<dbReference type="EMBL" id="RBZN01000005">
    <property type="protein sequence ID" value="RKQ19116.1"/>
    <property type="molecule type" value="Genomic_DNA"/>
</dbReference>
<protein>
    <recommendedName>
        <fullName evidence="4">23S rRNA methyltransferase</fullName>
    </recommendedName>
</protein>
<dbReference type="AlphaFoldDB" id="A0A494Z977"/>
<accession>A0A494Z977</accession>
<evidence type="ECO:0000313" key="2">
    <source>
        <dbReference type="EMBL" id="RKQ19116.1"/>
    </source>
</evidence>
<name>A0A494Z977_9BACL</name>
<keyword evidence="3" id="KW-1185">Reference proteome</keyword>
<organism evidence="2 3">
    <name type="scientific">Ureibacillus endophyticus</name>
    <dbReference type="NCBI Taxonomy" id="1978490"/>
    <lineage>
        <taxon>Bacteria</taxon>
        <taxon>Bacillati</taxon>
        <taxon>Bacillota</taxon>
        <taxon>Bacilli</taxon>
        <taxon>Bacillales</taxon>
        <taxon>Caryophanaceae</taxon>
        <taxon>Ureibacillus</taxon>
    </lineage>
</organism>
<evidence type="ECO:0000313" key="3">
    <source>
        <dbReference type="Proteomes" id="UP000272238"/>
    </source>
</evidence>
<comment type="caution">
    <text evidence="2">The sequence shown here is derived from an EMBL/GenBank/DDBJ whole genome shotgun (WGS) entry which is preliminary data.</text>
</comment>
<proteinExistence type="predicted"/>
<gene>
    <name evidence="2" type="ORF">D8M03_03435</name>
</gene>
<evidence type="ECO:0000256" key="1">
    <source>
        <dbReference type="SAM" id="SignalP"/>
    </source>
</evidence>
<dbReference type="PROSITE" id="PS51257">
    <property type="entry name" value="PROKAR_LIPOPROTEIN"/>
    <property type="match status" value="1"/>
</dbReference>
<dbReference type="Proteomes" id="UP000272238">
    <property type="component" value="Unassembled WGS sequence"/>
</dbReference>